<comment type="caution">
    <text evidence="2">The sequence shown here is derived from an EMBL/GenBank/DDBJ whole genome shotgun (WGS) entry which is preliminary data.</text>
</comment>
<dbReference type="Proteomes" id="UP001501521">
    <property type="component" value="Unassembled WGS sequence"/>
</dbReference>
<feature type="region of interest" description="Disordered" evidence="1">
    <location>
        <begin position="15"/>
        <end position="45"/>
    </location>
</feature>
<evidence type="ECO:0000313" key="2">
    <source>
        <dbReference type="EMBL" id="GAA4906671.1"/>
    </source>
</evidence>
<gene>
    <name evidence="2" type="ORF">GCM10025789_27640</name>
</gene>
<protein>
    <submittedName>
        <fullName evidence="2">Uncharacterized protein</fullName>
    </submittedName>
</protein>
<evidence type="ECO:0000313" key="3">
    <source>
        <dbReference type="Proteomes" id="UP001501521"/>
    </source>
</evidence>
<dbReference type="EMBL" id="BAABLV010000041">
    <property type="protein sequence ID" value="GAA4906671.1"/>
    <property type="molecule type" value="Genomic_DNA"/>
</dbReference>
<accession>A0ABP9FLH6</accession>
<proteinExistence type="predicted"/>
<feature type="compositionally biased region" description="Polar residues" evidence="1">
    <location>
        <begin position="17"/>
        <end position="27"/>
    </location>
</feature>
<keyword evidence="3" id="KW-1185">Reference proteome</keyword>
<evidence type="ECO:0000256" key="1">
    <source>
        <dbReference type="SAM" id="MobiDB-lite"/>
    </source>
</evidence>
<sequence>MHQLTAFSHDTECTGASAYSASGARTPSTREYKPHVTGAEAMRNSRNSATRDVLVLASRNVIDPAGTDII</sequence>
<reference evidence="3" key="1">
    <citation type="journal article" date="2019" name="Int. J. Syst. Evol. Microbiol.">
        <title>The Global Catalogue of Microorganisms (GCM) 10K type strain sequencing project: providing services to taxonomists for standard genome sequencing and annotation.</title>
        <authorList>
            <consortium name="The Broad Institute Genomics Platform"/>
            <consortium name="The Broad Institute Genome Sequencing Center for Infectious Disease"/>
            <person name="Wu L."/>
            <person name="Ma J."/>
        </authorList>
    </citation>
    <scope>NUCLEOTIDE SEQUENCE [LARGE SCALE GENOMIC DNA]</scope>
    <source>
        <strain evidence="3">JCM 19125</strain>
    </source>
</reference>
<name>A0ABP9FLH6_9ACTN</name>
<organism evidence="2 3">
    <name type="scientific">Tessaracoccus lubricantis</name>
    <dbReference type="NCBI Taxonomy" id="545543"/>
    <lineage>
        <taxon>Bacteria</taxon>
        <taxon>Bacillati</taxon>
        <taxon>Actinomycetota</taxon>
        <taxon>Actinomycetes</taxon>
        <taxon>Propionibacteriales</taxon>
        <taxon>Propionibacteriaceae</taxon>
        <taxon>Tessaracoccus</taxon>
    </lineage>
</organism>